<sequence length="241" mass="27096">MKTKMPGNEIAVNAKEITIGTEEGIIKEVHELIKKEVEEIEDYERARKIAPEREKCIEEQRIKEEEIKLLYQKGGAELEVSVGLRFCCDGSTDTDIEKPTDKWILKVSLAGVLNDKEYEFPDYEQAKGLLINMAKENGFKEARLAYLKKAIDEKLEATKKDKKSSEIWVIAFVVSAILSALLLVALNTHKFSSVGYLVIATTFAVTFFSLFSLLASYCIFQDSRKGTEQAKALSSKACPIK</sequence>
<organism evidence="2 3">
    <name type="scientific">Candidatus Nealsonbacteria bacterium CG23_combo_of_CG06-09_8_20_14_all_39_17</name>
    <dbReference type="NCBI Taxonomy" id="1974722"/>
    <lineage>
        <taxon>Bacteria</taxon>
        <taxon>Candidatus Nealsoniibacteriota</taxon>
    </lineage>
</organism>
<comment type="caution">
    <text evidence="2">The sequence shown here is derived from an EMBL/GenBank/DDBJ whole genome shotgun (WGS) entry which is preliminary data.</text>
</comment>
<feature type="transmembrane region" description="Helical" evidence="1">
    <location>
        <begin position="194"/>
        <end position="220"/>
    </location>
</feature>
<dbReference type="AlphaFoldDB" id="A0A2G9YVR4"/>
<name>A0A2G9YVR4_9BACT</name>
<keyword evidence="1" id="KW-1133">Transmembrane helix</keyword>
<gene>
    <name evidence="2" type="ORF">COX37_03315</name>
</gene>
<feature type="transmembrane region" description="Helical" evidence="1">
    <location>
        <begin position="167"/>
        <end position="188"/>
    </location>
</feature>
<dbReference type="EMBL" id="PCRO01000041">
    <property type="protein sequence ID" value="PIP22571.1"/>
    <property type="molecule type" value="Genomic_DNA"/>
</dbReference>
<dbReference type="Proteomes" id="UP000229976">
    <property type="component" value="Unassembled WGS sequence"/>
</dbReference>
<proteinExistence type="predicted"/>
<protein>
    <submittedName>
        <fullName evidence="2">Uncharacterized protein</fullName>
    </submittedName>
</protein>
<accession>A0A2G9YVR4</accession>
<evidence type="ECO:0000313" key="3">
    <source>
        <dbReference type="Proteomes" id="UP000229976"/>
    </source>
</evidence>
<evidence type="ECO:0000256" key="1">
    <source>
        <dbReference type="SAM" id="Phobius"/>
    </source>
</evidence>
<keyword evidence="1" id="KW-0812">Transmembrane</keyword>
<reference evidence="2 3" key="1">
    <citation type="submission" date="2017-09" db="EMBL/GenBank/DDBJ databases">
        <title>Depth-based differentiation of microbial function through sediment-hosted aquifers and enrichment of novel symbionts in the deep terrestrial subsurface.</title>
        <authorList>
            <person name="Probst A.J."/>
            <person name="Ladd B."/>
            <person name="Jarett J.K."/>
            <person name="Geller-Mcgrath D.E."/>
            <person name="Sieber C.M."/>
            <person name="Emerson J.B."/>
            <person name="Anantharaman K."/>
            <person name="Thomas B.C."/>
            <person name="Malmstrom R."/>
            <person name="Stieglmeier M."/>
            <person name="Klingl A."/>
            <person name="Woyke T."/>
            <person name="Ryan C.M."/>
            <person name="Banfield J.F."/>
        </authorList>
    </citation>
    <scope>NUCLEOTIDE SEQUENCE [LARGE SCALE GENOMIC DNA]</scope>
    <source>
        <strain evidence="2">CG23_combo_of_CG06-09_8_20_14_all_39_17</strain>
    </source>
</reference>
<keyword evidence="1" id="KW-0472">Membrane</keyword>
<evidence type="ECO:0000313" key="2">
    <source>
        <dbReference type="EMBL" id="PIP22571.1"/>
    </source>
</evidence>